<protein>
    <recommendedName>
        <fullName evidence="3">Phage late control D family protein</fullName>
    </recommendedName>
</protein>
<dbReference type="SUPFAM" id="SSF69279">
    <property type="entry name" value="Phage tail proteins"/>
    <property type="match status" value="1"/>
</dbReference>
<dbReference type="Proteomes" id="UP000448877">
    <property type="component" value="Unassembled WGS sequence"/>
</dbReference>
<proteinExistence type="predicted"/>
<organism evidence="1 2">
    <name type="scientific">Bacteroides cellulosilyticus</name>
    <dbReference type="NCBI Taxonomy" id="246787"/>
    <lineage>
        <taxon>Bacteria</taxon>
        <taxon>Pseudomonadati</taxon>
        <taxon>Bacteroidota</taxon>
        <taxon>Bacteroidia</taxon>
        <taxon>Bacteroidales</taxon>
        <taxon>Bacteroidaceae</taxon>
        <taxon>Bacteroides</taxon>
    </lineage>
</organism>
<evidence type="ECO:0008006" key="3">
    <source>
        <dbReference type="Google" id="ProtNLM"/>
    </source>
</evidence>
<dbReference type="EMBL" id="VVYV01000089">
    <property type="protein sequence ID" value="KAA5411923.1"/>
    <property type="molecule type" value="Genomic_DNA"/>
</dbReference>
<dbReference type="RefSeq" id="WP_007215693.1">
    <property type="nucleotide sequence ID" value="NZ_CABMLT010000015.1"/>
</dbReference>
<comment type="caution">
    <text evidence="1">The sequence shown here is derived from an EMBL/GenBank/DDBJ whole genome shotgun (WGS) entry which is preliminary data.</text>
</comment>
<sequence>MLYLNLCSRLTIEQQLGGRKAVLDRISSAEISKTVETFGDKATVVIPRRYGSEQGELKEFISVGDRVKLELGYNGELAVEFEGYIREIESGFPMKLYLDDETFFMRQNSFVKSWKEVTLREVLEYIAPGYEIECHEAKLGKFQIDNQSTLAVLRVLKEQYGFYSAIRERKLVCKFKFEMAVAKQVHVYDFEKNVKKGNLKYKRKEDKHIRIKAVSYSRDGKKTTETVGSKEQFATVKTLSYANKTAKELRELALAEYKRVSFDGFDGTVTGFGLPRTNAGDTLKLISAREPERNGKYLVESVTVRYGNAFFERINKLGYKVE</sequence>
<gene>
    <name evidence="1" type="ORF">F2Y81_27595</name>
</gene>
<dbReference type="AlphaFoldDB" id="A0A108T7M1"/>
<name>A0A108T7M1_9BACE</name>
<evidence type="ECO:0000313" key="1">
    <source>
        <dbReference type="EMBL" id="KAA5411923.1"/>
    </source>
</evidence>
<evidence type="ECO:0000313" key="2">
    <source>
        <dbReference type="Proteomes" id="UP000448877"/>
    </source>
</evidence>
<accession>A0A108T7M1</accession>
<reference evidence="1 2" key="1">
    <citation type="journal article" date="2019" name="Nat. Med.">
        <title>A library of human gut bacterial isolates paired with longitudinal multiomics data enables mechanistic microbiome research.</title>
        <authorList>
            <person name="Poyet M."/>
            <person name="Groussin M."/>
            <person name="Gibbons S.M."/>
            <person name="Avila-Pacheco J."/>
            <person name="Jiang X."/>
            <person name="Kearney S.M."/>
            <person name="Perrotta A.R."/>
            <person name="Berdy B."/>
            <person name="Zhao S."/>
            <person name="Lieberman T.D."/>
            <person name="Swanson P.K."/>
            <person name="Smith M."/>
            <person name="Roesemann S."/>
            <person name="Alexander J.E."/>
            <person name="Rich S.A."/>
            <person name="Livny J."/>
            <person name="Vlamakis H."/>
            <person name="Clish C."/>
            <person name="Bullock K."/>
            <person name="Deik A."/>
            <person name="Scott J."/>
            <person name="Pierce K.A."/>
            <person name="Xavier R.J."/>
            <person name="Alm E.J."/>
        </authorList>
    </citation>
    <scope>NUCLEOTIDE SEQUENCE [LARGE SCALE GENOMIC DNA]</scope>
    <source>
        <strain evidence="1 2">BIOML-A6</strain>
    </source>
</reference>